<evidence type="ECO:0000313" key="2">
    <source>
        <dbReference type="Proteomes" id="UP000649151"/>
    </source>
</evidence>
<evidence type="ECO:0008006" key="3">
    <source>
        <dbReference type="Google" id="ProtNLM"/>
    </source>
</evidence>
<protein>
    <recommendedName>
        <fullName evidence="3">Lipoprotein</fullName>
    </recommendedName>
</protein>
<dbReference type="RefSeq" id="WP_186996891.1">
    <property type="nucleotide sequence ID" value="NZ_JACOQK010000001.1"/>
</dbReference>
<accession>A0ABR7IT28</accession>
<dbReference type="EMBL" id="JACOQK010000001">
    <property type="protein sequence ID" value="MBC5788301.1"/>
    <property type="molecule type" value="Genomic_DNA"/>
</dbReference>
<gene>
    <name evidence="1" type="ORF">H8Z77_09770</name>
</gene>
<proteinExistence type="predicted"/>
<evidence type="ECO:0000313" key="1">
    <source>
        <dbReference type="EMBL" id="MBC5788301.1"/>
    </source>
</evidence>
<dbReference type="Proteomes" id="UP000649151">
    <property type="component" value="Unassembled WGS sequence"/>
</dbReference>
<keyword evidence="2" id="KW-1185">Reference proteome</keyword>
<name>A0ABR7IT28_9CLOT</name>
<reference evidence="1 2" key="1">
    <citation type="submission" date="2020-08" db="EMBL/GenBank/DDBJ databases">
        <title>Genome public.</title>
        <authorList>
            <person name="Liu C."/>
            <person name="Sun Q."/>
        </authorList>
    </citation>
    <scope>NUCLEOTIDE SEQUENCE [LARGE SCALE GENOMIC DNA]</scope>
    <source>
        <strain evidence="1 2">NSJ-27</strain>
    </source>
</reference>
<sequence length="166" mass="18539">MKKSLKVGVFVLCCVMVTLCLTGCVFGNVNQTLTLGGEYALLLNNGSWYDEQGNLVLQLDEYRGCTIAGDQEIYRGGFFVDTDFTCYIEDDTVVPETTESTGNGLLVFNLNDGPHVYEWTDELSSDSETWHFEIGSKQNENILYWEGKILHQEVEGTDDNVPTLGI</sequence>
<organism evidence="1 2">
    <name type="scientific">Clostridium facile</name>
    <dbReference type="NCBI Taxonomy" id="2763035"/>
    <lineage>
        <taxon>Bacteria</taxon>
        <taxon>Bacillati</taxon>
        <taxon>Bacillota</taxon>
        <taxon>Clostridia</taxon>
        <taxon>Eubacteriales</taxon>
        <taxon>Clostridiaceae</taxon>
        <taxon>Clostridium</taxon>
    </lineage>
</organism>
<comment type="caution">
    <text evidence="1">The sequence shown here is derived from an EMBL/GenBank/DDBJ whole genome shotgun (WGS) entry which is preliminary data.</text>
</comment>